<dbReference type="GO" id="GO:0016787">
    <property type="term" value="F:hydrolase activity"/>
    <property type="evidence" value="ECO:0007669"/>
    <property type="project" value="UniProtKB-KW"/>
</dbReference>
<evidence type="ECO:0000313" key="4">
    <source>
        <dbReference type="Proteomes" id="UP001166191"/>
    </source>
</evidence>
<dbReference type="InterPro" id="IPR050300">
    <property type="entry name" value="GDXG_lipolytic_enzyme"/>
</dbReference>
<dbReference type="PANTHER" id="PTHR48081:SF8">
    <property type="entry name" value="ALPHA_BETA HYDROLASE FOLD-3 DOMAIN-CONTAINING PROTEIN-RELATED"/>
    <property type="match status" value="1"/>
</dbReference>
<dbReference type="RefSeq" id="WP_216033242.1">
    <property type="nucleotide sequence ID" value="NZ_JAHKNG010000016.1"/>
</dbReference>
<dbReference type="InterPro" id="IPR013094">
    <property type="entry name" value="AB_hydrolase_3"/>
</dbReference>
<keyword evidence="4" id="KW-1185">Reference proteome</keyword>
<dbReference type="Pfam" id="PF07859">
    <property type="entry name" value="Abhydrolase_3"/>
    <property type="match status" value="1"/>
</dbReference>
<dbReference type="EMBL" id="JAHKNG010000016">
    <property type="protein sequence ID" value="MBU3030562.1"/>
    <property type="molecule type" value="Genomic_DNA"/>
</dbReference>
<organism evidence="3 4">
    <name type="scientific">Paracoccus marinaquae</name>
    <dbReference type="NCBI Taxonomy" id="2841926"/>
    <lineage>
        <taxon>Bacteria</taxon>
        <taxon>Pseudomonadati</taxon>
        <taxon>Pseudomonadota</taxon>
        <taxon>Alphaproteobacteria</taxon>
        <taxon>Rhodobacterales</taxon>
        <taxon>Paracoccaceae</taxon>
        <taxon>Paracoccus</taxon>
    </lineage>
</organism>
<dbReference type="Proteomes" id="UP001166191">
    <property type="component" value="Unassembled WGS sequence"/>
</dbReference>
<dbReference type="PANTHER" id="PTHR48081">
    <property type="entry name" value="AB HYDROLASE SUPERFAMILY PROTEIN C4A8.06C"/>
    <property type="match status" value="1"/>
</dbReference>
<evidence type="ECO:0000256" key="1">
    <source>
        <dbReference type="ARBA" id="ARBA00022801"/>
    </source>
</evidence>
<sequence length="348" mass="37468">MWLTDSFQKYTLRALARLPEPAMRPLAGAPIRHEGQQLHAVAQLLNRFAPQGTPPDSDPETLARMRDDTETHASWLAPWANRLIEAEDIALPGAEGARPARLYRPAQLSRPGPALLYFHGGGHVMGSIRSHDGICRALAGDGGLRVISYDYRLAPEHPFPAGIEDCIAAFRGLAARAGDHGIDPARIAVGGDSSGANCAAVVTQTCRTDRPAPAFQLLFVPWLDLASKHNSYELFGRGFMLEESWIDWFADLYLNGADASDPRVSPLYGNLAGLCPALVMTAGFDPLRDEAEAYAAGMRRAGVEVEHVRAEGMTHAFLSFSGGIPAARALLQQSALRLADALNVAETA</sequence>
<accession>A0ABS6AKY2</accession>
<keyword evidence="1 3" id="KW-0378">Hydrolase</keyword>
<gene>
    <name evidence="3" type="ORF">KNW02_10590</name>
</gene>
<proteinExistence type="predicted"/>
<reference evidence="3" key="1">
    <citation type="submission" date="2021-06" db="EMBL/GenBank/DDBJ databases">
        <title>Paracoccus bacterium XHP0099 sp. nov., isolated from the surface waters of the Yellow Sea.</title>
        <authorList>
            <person name="Xue H."/>
            <person name="Zhang D."/>
        </authorList>
    </citation>
    <scope>NUCLEOTIDE SEQUENCE</scope>
    <source>
        <strain evidence="3">XHP0099</strain>
    </source>
</reference>
<evidence type="ECO:0000313" key="3">
    <source>
        <dbReference type="EMBL" id="MBU3030562.1"/>
    </source>
</evidence>
<protein>
    <submittedName>
        <fullName evidence="3">Alpha/beta hydrolase</fullName>
    </submittedName>
</protein>
<name>A0ABS6AKY2_9RHOB</name>
<evidence type="ECO:0000259" key="2">
    <source>
        <dbReference type="Pfam" id="PF07859"/>
    </source>
</evidence>
<comment type="caution">
    <text evidence="3">The sequence shown here is derived from an EMBL/GenBank/DDBJ whole genome shotgun (WGS) entry which is preliminary data.</text>
</comment>
<feature type="domain" description="Alpha/beta hydrolase fold-3" evidence="2">
    <location>
        <begin position="115"/>
        <end position="318"/>
    </location>
</feature>